<dbReference type="Gene3D" id="3.40.50.1820">
    <property type="entry name" value="alpha/beta hydrolase"/>
    <property type="match status" value="1"/>
</dbReference>
<dbReference type="Pfam" id="PF00561">
    <property type="entry name" value="Abhydrolase_1"/>
    <property type="match status" value="1"/>
</dbReference>
<comment type="caution">
    <text evidence="2">The sequence shown here is derived from an EMBL/GenBank/DDBJ whole genome shotgun (WGS) entry which is preliminary data.</text>
</comment>
<protein>
    <submittedName>
        <fullName evidence="2">Pimeloyl-ACP methyl ester carboxylesterase</fullName>
    </submittedName>
</protein>
<dbReference type="Proteomes" id="UP000711614">
    <property type="component" value="Unassembled WGS sequence"/>
</dbReference>
<reference evidence="2 3" key="1">
    <citation type="submission" date="2021-03" db="EMBL/GenBank/DDBJ databases">
        <title>Sequencing the genomes of 1000 actinobacteria strains.</title>
        <authorList>
            <person name="Klenk H.-P."/>
        </authorList>
    </citation>
    <scope>NUCLEOTIDE SEQUENCE [LARGE SCALE GENOMIC DNA]</scope>
    <source>
        <strain evidence="2 3">DSM 16005</strain>
    </source>
</reference>
<gene>
    <name evidence="2" type="ORF">JOF48_002914</name>
</gene>
<organism evidence="2 3">
    <name type="scientific">Arthrobacter stackebrandtii</name>
    <dbReference type="NCBI Taxonomy" id="272161"/>
    <lineage>
        <taxon>Bacteria</taxon>
        <taxon>Bacillati</taxon>
        <taxon>Actinomycetota</taxon>
        <taxon>Actinomycetes</taxon>
        <taxon>Micrococcales</taxon>
        <taxon>Micrococcaceae</taxon>
        <taxon>Arthrobacter</taxon>
    </lineage>
</organism>
<dbReference type="InterPro" id="IPR029058">
    <property type="entry name" value="AB_hydrolase_fold"/>
</dbReference>
<keyword evidence="3" id="KW-1185">Reference proteome</keyword>
<proteinExistence type="predicted"/>
<evidence type="ECO:0000313" key="2">
    <source>
        <dbReference type="EMBL" id="MBP2414115.1"/>
    </source>
</evidence>
<dbReference type="RefSeq" id="WP_209681824.1">
    <property type="nucleotide sequence ID" value="NZ_JAGIOI010000001.1"/>
</dbReference>
<name>A0ABS4YZ94_9MICC</name>
<dbReference type="EMBL" id="JAGIOI010000001">
    <property type="protein sequence ID" value="MBP2414115.1"/>
    <property type="molecule type" value="Genomic_DNA"/>
</dbReference>
<sequence length="231" mass="24148">MSKTRIVFVHGMDGYGAAAWPAQHLLAGTYDCLFLKRTGFDAVEPPVATDFAADAASIVAALGRGGHVVAHAQGAPAAMMAAVERPDLVASLVLIEPMLASLTAELPATAAYSQRVEELYARAPELDDAAFLREFNTLLAIPAGGSPESEARRAARARLQRATTEAPLHIIPGVPTMVLTGGWEPLYEEVAGFLASTGAHHAALRSGPRPQDSPEGAEIIEAFIDNSAQGG</sequence>
<evidence type="ECO:0000259" key="1">
    <source>
        <dbReference type="Pfam" id="PF00561"/>
    </source>
</evidence>
<feature type="domain" description="AB hydrolase-1" evidence="1">
    <location>
        <begin position="5"/>
        <end position="132"/>
    </location>
</feature>
<accession>A0ABS4YZ94</accession>
<dbReference type="InterPro" id="IPR000073">
    <property type="entry name" value="AB_hydrolase_1"/>
</dbReference>
<evidence type="ECO:0000313" key="3">
    <source>
        <dbReference type="Proteomes" id="UP000711614"/>
    </source>
</evidence>
<dbReference type="SUPFAM" id="SSF53474">
    <property type="entry name" value="alpha/beta-Hydrolases"/>
    <property type="match status" value="1"/>
</dbReference>